<comment type="caution">
    <text evidence="1">The sequence shown here is derived from an EMBL/GenBank/DDBJ whole genome shotgun (WGS) entry which is preliminary data.</text>
</comment>
<organism evidence="1 2">
    <name type="scientific">Enterococcus ratti</name>
    <dbReference type="NCBI Taxonomy" id="150033"/>
    <lineage>
        <taxon>Bacteria</taxon>
        <taxon>Bacillati</taxon>
        <taxon>Bacillota</taxon>
        <taxon>Bacilli</taxon>
        <taxon>Lactobacillales</taxon>
        <taxon>Enterococcaceae</taxon>
        <taxon>Enterococcus</taxon>
    </lineage>
</organism>
<dbReference type="STRING" id="150033.RV14_GL001806"/>
<gene>
    <name evidence="1" type="ORF">RV14_GL001806</name>
</gene>
<sequence>MINRQLPRNLNRDTAKGIKLQQQIRQLKQWLAYYRHQ</sequence>
<dbReference type="AlphaFoldDB" id="A0A1L8WQ16"/>
<accession>A0A1L8WQ16</accession>
<evidence type="ECO:0000313" key="2">
    <source>
        <dbReference type="Proteomes" id="UP000182152"/>
    </source>
</evidence>
<reference evidence="1 2" key="1">
    <citation type="submission" date="2014-12" db="EMBL/GenBank/DDBJ databases">
        <title>Draft genome sequences of 29 type strains of Enterococci.</title>
        <authorList>
            <person name="Zhong Z."/>
            <person name="Sun Z."/>
            <person name="Liu W."/>
            <person name="Zhang W."/>
            <person name="Zhang H."/>
        </authorList>
    </citation>
    <scope>NUCLEOTIDE SEQUENCE [LARGE SCALE GENOMIC DNA]</scope>
    <source>
        <strain evidence="1 2">DSM 15687</strain>
    </source>
</reference>
<protein>
    <submittedName>
        <fullName evidence="1">Uncharacterized protein</fullName>
    </submittedName>
</protein>
<name>A0A1L8WQ16_9ENTE</name>
<evidence type="ECO:0000313" key="1">
    <source>
        <dbReference type="EMBL" id="OJG83111.1"/>
    </source>
</evidence>
<dbReference type="EMBL" id="JXLB01000005">
    <property type="protein sequence ID" value="OJG83111.1"/>
    <property type="molecule type" value="Genomic_DNA"/>
</dbReference>
<keyword evidence="2" id="KW-1185">Reference proteome</keyword>
<dbReference type="Proteomes" id="UP000182152">
    <property type="component" value="Unassembled WGS sequence"/>
</dbReference>
<proteinExistence type="predicted"/>